<dbReference type="AlphaFoldDB" id="A0AAV2S323"/>
<dbReference type="InterPro" id="IPR013103">
    <property type="entry name" value="RVT_2"/>
</dbReference>
<dbReference type="CDD" id="cd09272">
    <property type="entry name" value="RNase_HI_RT_Ty1"/>
    <property type="match status" value="1"/>
</dbReference>
<dbReference type="PANTHER" id="PTHR11439">
    <property type="entry name" value="GAG-POL-RELATED RETROTRANSPOSON"/>
    <property type="match status" value="1"/>
</dbReference>
<evidence type="ECO:0000259" key="2">
    <source>
        <dbReference type="Pfam" id="PF07727"/>
    </source>
</evidence>
<feature type="non-terminal residue" evidence="3">
    <location>
        <position position="666"/>
    </location>
</feature>
<dbReference type="GO" id="GO:0071897">
    <property type="term" value="P:DNA biosynthetic process"/>
    <property type="evidence" value="ECO:0007669"/>
    <property type="project" value="UniProtKB-ARBA"/>
</dbReference>
<sequence>MTICLQHISYFFPNTGKIQKCRVVTFTDTCYYNSDGERAAAADRDVTLIPPANSDVTHTPALPLASPNSGDSSSRQVQHNTTDGDSTNYSVEPIRNINADQDTHSDISFSSDSDNDVYSETSDGQFLAPQSPSATSPQGVPLQLDEAQDRRYPRRPRRPINYYESVDLFNIYHSVFSLNACSQVIKIPKSYKEAIVSPQHHQWSKAMRTEIESLKANHTYDLVSPPPGCRPVGGKWIFSCKSDPDHNYKFKARFVAQGYTQNKGINYTETYAPTAHITSIRCIVNIAVQNGFSLHQLDVNNAYLNSDIDYEVYMKQPEGFTKDPKLVCRLNKSIYGLKQSAFLWNATLTKFMASEGLTQSISDPCVFVRRTMNNLLIILIWVDDIIIAGSSEEAIVKFKENFGKKFKIKDLGILRWFLGIQFDVTPNIISMNQTLYCQNIINRFGMSDCVPRTNPCDPSVYELLGQESELCEDKTLYQEIIGSLLYIMIGTRPDIAFVVTLLSRFMNKPTNTHMSLARGVLRYLKYTMHYDLKYVKANDLLITGYSDANFANDLDYKSVSGYAFKLNEASALISWRSSKQTLPATSTCESEYMALHEAACEALFLRELFSELIQLPEQTPRIWSDNMGAIGLAHHQKYHKRSKHIANKFHATRWYIQKGYITVKYV</sequence>
<keyword evidence="4" id="KW-1185">Reference proteome</keyword>
<organism evidence="3 4">
    <name type="scientific">Meganyctiphanes norvegica</name>
    <name type="common">Northern krill</name>
    <name type="synonym">Thysanopoda norvegica</name>
    <dbReference type="NCBI Taxonomy" id="48144"/>
    <lineage>
        <taxon>Eukaryota</taxon>
        <taxon>Metazoa</taxon>
        <taxon>Ecdysozoa</taxon>
        <taxon>Arthropoda</taxon>
        <taxon>Crustacea</taxon>
        <taxon>Multicrustacea</taxon>
        <taxon>Malacostraca</taxon>
        <taxon>Eumalacostraca</taxon>
        <taxon>Eucarida</taxon>
        <taxon>Euphausiacea</taxon>
        <taxon>Euphausiidae</taxon>
        <taxon>Meganyctiphanes</taxon>
    </lineage>
</organism>
<dbReference type="SUPFAM" id="SSF56672">
    <property type="entry name" value="DNA/RNA polymerases"/>
    <property type="match status" value="1"/>
</dbReference>
<evidence type="ECO:0000256" key="1">
    <source>
        <dbReference type="SAM" id="MobiDB-lite"/>
    </source>
</evidence>
<feature type="compositionally biased region" description="Polar residues" evidence="1">
    <location>
        <begin position="118"/>
        <end position="138"/>
    </location>
</feature>
<feature type="compositionally biased region" description="Polar residues" evidence="1">
    <location>
        <begin position="66"/>
        <end position="90"/>
    </location>
</feature>
<feature type="domain" description="Reverse transcriptase Ty1/copia-type" evidence="2">
    <location>
        <begin position="217"/>
        <end position="456"/>
    </location>
</feature>
<accession>A0AAV2S323</accession>
<dbReference type="InterPro" id="IPR043502">
    <property type="entry name" value="DNA/RNA_pol_sf"/>
</dbReference>
<dbReference type="EMBL" id="CAXKWB010039948">
    <property type="protein sequence ID" value="CAL4153968.1"/>
    <property type="molecule type" value="Genomic_DNA"/>
</dbReference>
<feature type="region of interest" description="Disordered" evidence="1">
    <location>
        <begin position="43"/>
        <end position="156"/>
    </location>
</feature>
<proteinExistence type="predicted"/>
<dbReference type="Pfam" id="PF07727">
    <property type="entry name" value="RVT_2"/>
    <property type="match status" value="1"/>
</dbReference>
<evidence type="ECO:0000313" key="3">
    <source>
        <dbReference type="EMBL" id="CAL4153968.1"/>
    </source>
</evidence>
<comment type="caution">
    <text evidence="3">The sequence shown here is derived from an EMBL/GenBank/DDBJ whole genome shotgun (WGS) entry which is preliminary data.</text>
</comment>
<dbReference type="Proteomes" id="UP001497623">
    <property type="component" value="Unassembled WGS sequence"/>
</dbReference>
<gene>
    <name evidence="3" type="ORF">MNOR_LOCUS31256</name>
</gene>
<protein>
    <recommendedName>
        <fullName evidence="2">Reverse transcriptase Ty1/copia-type domain-containing protein</fullName>
    </recommendedName>
</protein>
<dbReference type="PANTHER" id="PTHR11439:SF483">
    <property type="entry name" value="PEPTIDE SYNTHASE GLIP-LIKE, PUTATIVE (AFU_ORTHOLOGUE AFUA_3G12920)-RELATED"/>
    <property type="match status" value="1"/>
</dbReference>
<reference evidence="3 4" key="1">
    <citation type="submission" date="2024-05" db="EMBL/GenBank/DDBJ databases">
        <authorList>
            <person name="Wallberg A."/>
        </authorList>
    </citation>
    <scope>NUCLEOTIDE SEQUENCE [LARGE SCALE GENOMIC DNA]</scope>
</reference>
<evidence type="ECO:0000313" key="4">
    <source>
        <dbReference type="Proteomes" id="UP001497623"/>
    </source>
</evidence>
<name>A0AAV2S323_MEGNR</name>